<keyword evidence="1" id="KW-0812">Transmembrane</keyword>
<dbReference type="EMBL" id="JADBEF010000001">
    <property type="protein sequence ID" value="MBE1558232.1"/>
    <property type="molecule type" value="Genomic_DNA"/>
</dbReference>
<evidence type="ECO:0008006" key="4">
    <source>
        <dbReference type="Google" id="ProtNLM"/>
    </source>
</evidence>
<evidence type="ECO:0000313" key="3">
    <source>
        <dbReference type="Proteomes" id="UP000661607"/>
    </source>
</evidence>
<protein>
    <recommendedName>
        <fullName evidence="4">dTMP kinase</fullName>
    </recommendedName>
</protein>
<feature type="transmembrane region" description="Helical" evidence="1">
    <location>
        <begin position="12"/>
        <end position="35"/>
    </location>
</feature>
<accession>A0ABR9K891</accession>
<keyword evidence="1" id="KW-0472">Membrane</keyword>
<comment type="caution">
    <text evidence="2">The sequence shown here is derived from an EMBL/GenBank/DDBJ whole genome shotgun (WGS) entry which is preliminary data.</text>
</comment>
<proteinExistence type="predicted"/>
<keyword evidence="1" id="KW-1133">Transmembrane helix</keyword>
<evidence type="ECO:0000313" key="2">
    <source>
        <dbReference type="EMBL" id="MBE1558232.1"/>
    </source>
</evidence>
<name>A0ABR9K891_9ACTN</name>
<evidence type="ECO:0000256" key="1">
    <source>
        <dbReference type="SAM" id="Phobius"/>
    </source>
</evidence>
<gene>
    <name evidence="2" type="ORF">H4W81_001011</name>
</gene>
<dbReference type="Proteomes" id="UP000661607">
    <property type="component" value="Unassembled WGS sequence"/>
</dbReference>
<sequence length="66" mass="7255">MIVLNATWQRVALSGLLVIPLALVIVLMTPAFLLLPFVPSGREFILTLVDKITAWARVIVPKTDAK</sequence>
<keyword evidence="3" id="KW-1185">Reference proteome</keyword>
<reference evidence="2 3" key="1">
    <citation type="submission" date="2020-10" db="EMBL/GenBank/DDBJ databases">
        <title>Sequencing the genomes of 1000 actinobacteria strains.</title>
        <authorList>
            <person name="Klenk H.-P."/>
        </authorList>
    </citation>
    <scope>NUCLEOTIDE SEQUENCE [LARGE SCALE GENOMIC DNA]</scope>
    <source>
        <strain evidence="2 3">DSM 43748</strain>
    </source>
</reference>
<dbReference type="RefSeq" id="WP_192773690.1">
    <property type="nucleotide sequence ID" value="NZ_BAAASY010000036.1"/>
</dbReference>
<organism evidence="2 3">
    <name type="scientific">Nonomuraea africana</name>
    <dbReference type="NCBI Taxonomy" id="46171"/>
    <lineage>
        <taxon>Bacteria</taxon>
        <taxon>Bacillati</taxon>
        <taxon>Actinomycetota</taxon>
        <taxon>Actinomycetes</taxon>
        <taxon>Streptosporangiales</taxon>
        <taxon>Streptosporangiaceae</taxon>
        <taxon>Nonomuraea</taxon>
    </lineage>
</organism>